<accession>A0A6C0ISQ2</accession>
<evidence type="ECO:0000313" key="1">
    <source>
        <dbReference type="EMBL" id="QHT95545.1"/>
    </source>
</evidence>
<protein>
    <submittedName>
        <fullName evidence="1">Uncharacterized protein</fullName>
    </submittedName>
</protein>
<proteinExistence type="predicted"/>
<sequence length="34" mass="4045">MSLHVNDTNNNDDDDAKYKYITENNIFVYECSKM</sequence>
<dbReference type="AlphaFoldDB" id="A0A6C0ISQ2"/>
<organism evidence="1">
    <name type="scientific">viral metagenome</name>
    <dbReference type="NCBI Taxonomy" id="1070528"/>
    <lineage>
        <taxon>unclassified sequences</taxon>
        <taxon>metagenomes</taxon>
        <taxon>organismal metagenomes</taxon>
    </lineage>
</organism>
<dbReference type="EMBL" id="MN740241">
    <property type="protein sequence ID" value="QHT95545.1"/>
    <property type="molecule type" value="Genomic_DNA"/>
</dbReference>
<reference evidence="1" key="1">
    <citation type="journal article" date="2020" name="Nature">
        <title>Giant virus diversity and host interactions through global metagenomics.</title>
        <authorList>
            <person name="Schulz F."/>
            <person name="Roux S."/>
            <person name="Paez-Espino D."/>
            <person name="Jungbluth S."/>
            <person name="Walsh D.A."/>
            <person name="Denef V.J."/>
            <person name="McMahon K.D."/>
            <person name="Konstantinidis K.T."/>
            <person name="Eloe-Fadrosh E.A."/>
            <person name="Kyrpides N.C."/>
            <person name="Woyke T."/>
        </authorList>
    </citation>
    <scope>NUCLEOTIDE SEQUENCE</scope>
    <source>
        <strain evidence="1">GVMAG-M-3300024261-8</strain>
    </source>
</reference>
<name>A0A6C0ISQ2_9ZZZZ</name>